<proteinExistence type="predicted"/>
<dbReference type="SUPFAM" id="SSF69304">
    <property type="entry name" value="Tricorn protease N-terminal domain"/>
    <property type="match status" value="1"/>
</dbReference>
<name>A0A174ZWP5_9FIRM</name>
<accession>A0A174ZWP5</accession>
<keyword evidence="1" id="KW-0472">Membrane</keyword>
<dbReference type="RefSeq" id="WP_055216843.1">
    <property type="nucleotide sequence ID" value="NZ_CABIXW010000012.1"/>
</dbReference>
<evidence type="ECO:0000313" key="3">
    <source>
        <dbReference type="EMBL" id="CUQ91773.1"/>
    </source>
</evidence>
<reference evidence="4 5" key="1">
    <citation type="submission" date="2015-09" db="EMBL/GenBank/DDBJ databases">
        <authorList>
            <consortium name="Pathogen Informatics"/>
        </authorList>
    </citation>
    <scope>NUCLEOTIDE SEQUENCE [LARGE SCALE GENOMIC DNA]</scope>
    <source>
        <strain evidence="2 4">2789STDY5834875</strain>
        <strain evidence="3 5">2789STDY5834878</strain>
    </source>
</reference>
<evidence type="ECO:0000256" key="1">
    <source>
        <dbReference type="SAM" id="Phobius"/>
    </source>
</evidence>
<sequence>MKKRVLISFTFVVVIILILVFYIKIHNNKEADVKINYDNIKHADIENIAQNYWNSDGIYNIAAAEDGYYYVTNEDFLVYFDINTGDTVPVCAKPDCMHDNDECNACLNTCVIYNIYYYNEYIYYMPIINGMANLCRMDKSGSTTKILGELFPSDGSSSIHLAFLGDYAYAYDSGSHLGLDTEFTEKIVEVSLKNGERNEIYDVTGVSLAIKNVKGFGDGLYFNVQHSERSDENISISSYGLYMYSQSEKNVSQISTENINDYYLSDNYLYYFINGQGLYKSDIENQKTELIYKSNKAVDMCNISYDGRYLYISNGKYCDYLRKVLGNKEKKYIVIDTDGKVINEISCADSLEMLFGDDRYLFCMGMGEDQLMYIDKREIEKAEEWKNIFSEPVHLLGR</sequence>
<dbReference type="Proteomes" id="UP000095780">
    <property type="component" value="Unassembled WGS sequence"/>
</dbReference>
<evidence type="ECO:0000313" key="2">
    <source>
        <dbReference type="EMBL" id="CUQ79349.1"/>
    </source>
</evidence>
<protein>
    <recommendedName>
        <fullName evidence="6">DUF5050 domain-containing protein</fullName>
    </recommendedName>
</protein>
<dbReference type="OrthoDB" id="1651522at2"/>
<dbReference type="EMBL" id="CZBU01000009">
    <property type="protein sequence ID" value="CUQ79349.1"/>
    <property type="molecule type" value="Genomic_DNA"/>
</dbReference>
<organism evidence="3 5">
    <name type="scientific">Lachnospira eligens</name>
    <dbReference type="NCBI Taxonomy" id="39485"/>
    <lineage>
        <taxon>Bacteria</taxon>
        <taxon>Bacillati</taxon>
        <taxon>Bacillota</taxon>
        <taxon>Clostridia</taxon>
        <taxon>Lachnospirales</taxon>
        <taxon>Lachnospiraceae</taxon>
        <taxon>Lachnospira</taxon>
    </lineage>
</organism>
<dbReference type="EMBL" id="CZBV01000012">
    <property type="protein sequence ID" value="CUQ91773.1"/>
    <property type="molecule type" value="Genomic_DNA"/>
</dbReference>
<keyword evidence="1" id="KW-0812">Transmembrane</keyword>
<gene>
    <name evidence="2" type="ORF">ERS852490_03015</name>
    <name evidence="3" type="ORF">ERS852492_02955</name>
</gene>
<feature type="transmembrane region" description="Helical" evidence="1">
    <location>
        <begin position="5"/>
        <end position="23"/>
    </location>
</feature>
<keyword evidence="1" id="KW-1133">Transmembrane helix</keyword>
<evidence type="ECO:0000313" key="5">
    <source>
        <dbReference type="Proteomes" id="UP000095780"/>
    </source>
</evidence>
<evidence type="ECO:0000313" key="4">
    <source>
        <dbReference type="Proteomes" id="UP000095621"/>
    </source>
</evidence>
<evidence type="ECO:0008006" key="6">
    <source>
        <dbReference type="Google" id="ProtNLM"/>
    </source>
</evidence>
<dbReference type="Proteomes" id="UP000095621">
    <property type="component" value="Unassembled WGS sequence"/>
</dbReference>
<dbReference type="AlphaFoldDB" id="A0A174ZWP5"/>